<dbReference type="RefSeq" id="WP_169351237.1">
    <property type="nucleotide sequence ID" value="NZ_JABBJJ010000381.1"/>
</dbReference>
<keyword evidence="2" id="KW-0812">Transmembrane</keyword>
<sequence length="50" mass="5791">MFMEMLIGVILMTILIVVLTPALWSSRLSLTEKQKEWERQSQGKRPRSGT</sequence>
<dbReference type="AlphaFoldDB" id="A0A848LXW1"/>
<reference evidence="3 4" key="1">
    <citation type="submission" date="2020-04" db="EMBL/GenBank/DDBJ databases">
        <title>Draft genome of Pyxidicoccus fallax type strain.</title>
        <authorList>
            <person name="Whitworth D.E."/>
        </authorList>
    </citation>
    <scope>NUCLEOTIDE SEQUENCE [LARGE SCALE GENOMIC DNA]</scope>
    <source>
        <strain evidence="3 4">DSM 14698</strain>
    </source>
</reference>
<feature type="compositionally biased region" description="Basic and acidic residues" evidence="1">
    <location>
        <begin position="31"/>
        <end position="41"/>
    </location>
</feature>
<gene>
    <name evidence="3" type="ORF">HG543_45540</name>
</gene>
<feature type="transmembrane region" description="Helical" evidence="2">
    <location>
        <begin position="6"/>
        <end position="25"/>
    </location>
</feature>
<proteinExistence type="predicted"/>
<evidence type="ECO:0000256" key="2">
    <source>
        <dbReference type="SAM" id="Phobius"/>
    </source>
</evidence>
<keyword evidence="2" id="KW-0472">Membrane</keyword>
<evidence type="ECO:0000256" key="1">
    <source>
        <dbReference type="SAM" id="MobiDB-lite"/>
    </source>
</evidence>
<dbReference type="EMBL" id="JABBJJ010000381">
    <property type="protein sequence ID" value="NMO22074.1"/>
    <property type="molecule type" value="Genomic_DNA"/>
</dbReference>
<keyword evidence="2" id="KW-1133">Transmembrane helix</keyword>
<name>A0A848LXW1_9BACT</name>
<feature type="region of interest" description="Disordered" evidence="1">
    <location>
        <begin position="31"/>
        <end position="50"/>
    </location>
</feature>
<accession>A0A848LXW1</accession>
<organism evidence="3 4">
    <name type="scientific">Pyxidicoccus fallax</name>
    <dbReference type="NCBI Taxonomy" id="394095"/>
    <lineage>
        <taxon>Bacteria</taxon>
        <taxon>Pseudomonadati</taxon>
        <taxon>Myxococcota</taxon>
        <taxon>Myxococcia</taxon>
        <taxon>Myxococcales</taxon>
        <taxon>Cystobacterineae</taxon>
        <taxon>Myxococcaceae</taxon>
        <taxon>Pyxidicoccus</taxon>
    </lineage>
</organism>
<protein>
    <submittedName>
        <fullName evidence="3">Uncharacterized protein</fullName>
    </submittedName>
</protein>
<keyword evidence="4" id="KW-1185">Reference proteome</keyword>
<comment type="caution">
    <text evidence="3">The sequence shown here is derived from an EMBL/GenBank/DDBJ whole genome shotgun (WGS) entry which is preliminary data.</text>
</comment>
<evidence type="ECO:0000313" key="3">
    <source>
        <dbReference type="EMBL" id="NMO22074.1"/>
    </source>
</evidence>
<dbReference type="Proteomes" id="UP000518300">
    <property type="component" value="Unassembled WGS sequence"/>
</dbReference>
<evidence type="ECO:0000313" key="4">
    <source>
        <dbReference type="Proteomes" id="UP000518300"/>
    </source>
</evidence>